<dbReference type="GO" id="GO:0003700">
    <property type="term" value="F:DNA-binding transcription factor activity"/>
    <property type="evidence" value="ECO:0007669"/>
    <property type="project" value="TreeGrafter"/>
</dbReference>
<dbReference type="EMBL" id="SJKC01000001">
    <property type="protein sequence ID" value="TCC40771.1"/>
    <property type="molecule type" value="Genomic_DNA"/>
</dbReference>
<proteinExistence type="predicted"/>
<dbReference type="PANTHER" id="PTHR30055">
    <property type="entry name" value="HTH-TYPE TRANSCRIPTIONAL REGULATOR RUTR"/>
    <property type="match status" value="1"/>
</dbReference>
<accession>A0A4R0J2V2</accession>
<keyword evidence="3" id="KW-0804">Transcription</keyword>
<dbReference type="InterPro" id="IPR050109">
    <property type="entry name" value="HTH-type_TetR-like_transc_reg"/>
</dbReference>
<dbReference type="Pfam" id="PF00440">
    <property type="entry name" value="TetR_N"/>
    <property type="match status" value="1"/>
</dbReference>
<dbReference type="SUPFAM" id="SSF48498">
    <property type="entry name" value="Tetracyclin repressor-like, C-terminal domain"/>
    <property type="match status" value="1"/>
</dbReference>
<dbReference type="AlphaFoldDB" id="A0A4R0J2V2"/>
<dbReference type="InterPro" id="IPR036271">
    <property type="entry name" value="Tet_transcr_reg_TetR-rel_C_sf"/>
</dbReference>
<evidence type="ECO:0000256" key="4">
    <source>
        <dbReference type="PROSITE-ProRule" id="PRU00335"/>
    </source>
</evidence>
<name>A0A4R0J2V2_9ACTN</name>
<evidence type="ECO:0000313" key="8">
    <source>
        <dbReference type="Proteomes" id="UP000294225"/>
    </source>
</evidence>
<evidence type="ECO:0000256" key="2">
    <source>
        <dbReference type="ARBA" id="ARBA00023125"/>
    </source>
</evidence>
<dbReference type="GO" id="GO:0000976">
    <property type="term" value="F:transcription cis-regulatory region binding"/>
    <property type="evidence" value="ECO:0007669"/>
    <property type="project" value="TreeGrafter"/>
</dbReference>
<dbReference type="PANTHER" id="PTHR30055:SF234">
    <property type="entry name" value="HTH-TYPE TRANSCRIPTIONAL REGULATOR BETI"/>
    <property type="match status" value="1"/>
</dbReference>
<evidence type="ECO:0000256" key="3">
    <source>
        <dbReference type="ARBA" id="ARBA00023163"/>
    </source>
</evidence>
<evidence type="ECO:0000256" key="5">
    <source>
        <dbReference type="SAM" id="MobiDB-lite"/>
    </source>
</evidence>
<comment type="caution">
    <text evidence="7">The sequence shown here is derived from an EMBL/GenBank/DDBJ whole genome shotgun (WGS) entry which is preliminary data.</text>
</comment>
<organism evidence="7 8">
    <name type="scientific">Kribbella speibonae</name>
    <dbReference type="NCBI Taxonomy" id="1572660"/>
    <lineage>
        <taxon>Bacteria</taxon>
        <taxon>Bacillati</taxon>
        <taxon>Actinomycetota</taxon>
        <taxon>Actinomycetes</taxon>
        <taxon>Propionibacteriales</taxon>
        <taxon>Kribbellaceae</taxon>
        <taxon>Kribbella</taxon>
    </lineage>
</organism>
<feature type="domain" description="HTH tetR-type" evidence="6">
    <location>
        <begin position="16"/>
        <end position="76"/>
    </location>
</feature>
<feature type="compositionally biased region" description="Basic and acidic residues" evidence="5">
    <location>
        <begin position="220"/>
        <end position="236"/>
    </location>
</feature>
<keyword evidence="2 4" id="KW-0238">DNA-binding</keyword>
<dbReference type="PROSITE" id="PS50977">
    <property type="entry name" value="HTH_TETR_2"/>
    <property type="match status" value="1"/>
</dbReference>
<feature type="region of interest" description="Disordered" evidence="5">
    <location>
        <begin position="214"/>
        <end position="236"/>
    </location>
</feature>
<protein>
    <submittedName>
        <fullName evidence="7">TetR/AcrR family transcriptional regulator</fullName>
    </submittedName>
</protein>
<dbReference type="Proteomes" id="UP000294225">
    <property type="component" value="Unassembled WGS sequence"/>
</dbReference>
<keyword evidence="1" id="KW-0805">Transcription regulation</keyword>
<dbReference type="SUPFAM" id="SSF46689">
    <property type="entry name" value="Homeodomain-like"/>
    <property type="match status" value="1"/>
</dbReference>
<dbReference type="InterPro" id="IPR001647">
    <property type="entry name" value="HTH_TetR"/>
</dbReference>
<dbReference type="Gene3D" id="1.10.357.10">
    <property type="entry name" value="Tetracycline Repressor, domain 2"/>
    <property type="match status" value="1"/>
</dbReference>
<evidence type="ECO:0000259" key="6">
    <source>
        <dbReference type="PROSITE" id="PS50977"/>
    </source>
</evidence>
<evidence type="ECO:0000256" key="1">
    <source>
        <dbReference type="ARBA" id="ARBA00023015"/>
    </source>
</evidence>
<evidence type="ECO:0000313" key="7">
    <source>
        <dbReference type="EMBL" id="TCC40771.1"/>
    </source>
</evidence>
<gene>
    <name evidence="7" type="ORF">E0H92_03530</name>
</gene>
<sequence length="236" mass="24989">MAVHKPGGADMARPRLVSDDVILDATRQVLAELGPVKLTLAAVGARVGLAPPTLMQRFGSKRGLLLASAARSPLMVKLAADEAAARNVSPLATLRDFALSAVAHIKHREELGNGLGFVQLDVADPEFRQHALAHSAAIVDSCDTFYRAAVDVGELRAETDVPALARHTLVCFNGALQVWAVNGWGSLSEFLTEQLDLMIAPYLRSDGVSARSGLLPGHDGLQRDSQRAAGGDRAES</sequence>
<feature type="DNA-binding region" description="H-T-H motif" evidence="4">
    <location>
        <begin position="39"/>
        <end position="58"/>
    </location>
</feature>
<reference evidence="7 8" key="1">
    <citation type="submission" date="2019-02" db="EMBL/GenBank/DDBJ databases">
        <title>Kribbella capetownensis sp. nov. and Kribbella speibonae sp. nov., isolated from soil.</title>
        <authorList>
            <person name="Curtis S.M."/>
            <person name="Norton I."/>
            <person name="Everest G.J."/>
            <person name="Meyers P.R."/>
        </authorList>
    </citation>
    <scope>NUCLEOTIDE SEQUENCE [LARGE SCALE GENOMIC DNA]</scope>
    <source>
        <strain evidence="7 8">YM55</strain>
    </source>
</reference>
<dbReference type="InterPro" id="IPR009057">
    <property type="entry name" value="Homeodomain-like_sf"/>
</dbReference>